<dbReference type="GO" id="GO:0004519">
    <property type="term" value="F:endonuclease activity"/>
    <property type="evidence" value="ECO:0007669"/>
    <property type="project" value="UniProtKB-KW"/>
</dbReference>
<reference evidence="9" key="1">
    <citation type="journal article" date="2019" name="Plant Biotechnol. J.">
        <title>Genome sequencing of the Australian wild diploid species Gossypium australe highlights disease resistance and delayed gland morphogenesis.</title>
        <authorList>
            <person name="Cai Y."/>
            <person name="Cai X."/>
            <person name="Wang Q."/>
            <person name="Wang P."/>
            <person name="Zhang Y."/>
            <person name="Cai C."/>
            <person name="Xu Y."/>
            <person name="Wang K."/>
            <person name="Zhou Z."/>
            <person name="Wang C."/>
            <person name="Geng S."/>
            <person name="Li B."/>
            <person name="Dong Q."/>
            <person name="Hou Y."/>
            <person name="Wang H."/>
            <person name="Ai P."/>
            <person name="Liu Z."/>
            <person name="Yi F."/>
            <person name="Sun M."/>
            <person name="An G."/>
            <person name="Cheng J."/>
            <person name="Zhang Y."/>
            <person name="Shi Q."/>
            <person name="Xie Y."/>
            <person name="Shi X."/>
            <person name="Chang Y."/>
            <person name="Huang F."/>
            <person name="Chen Y."/>
            <person name="Hong S."/>
            <person name="Mi L."/>
            <person name="Sun Q."/>
            <person name="Zhang L."/>
            <person name="Zhou B."/>
            <person name="Peng R."/>
            <person name="Zhang X."/>
            <person name="Liu F."/>
        </authorList>
    </citation>
    <scope>NUCLEOTIDE SEQUENCE [LARGE SCALE GENOMIC DNA]</scope>
    <source>
        <strain evidence="9">cv. PA1801</strain>
    </source>
</reference>
<evidence type="ECO:0000256" key="4">
    <source>
        <dbReference type="ARBA" id="ARBA00022759"/>
    </source>
</evidence>
<keyword evidence="6" id="KW-0695">RNA-directed DNA polymerase</keyword>
<name>A0A5B6WQP7_9ROSI</name>
<organism evidence="8 9">
    <name type="scientific">Gossypium australe</name>
    <dbReference type="NCBI Taxonomy" id="47621"/>
    <lineage>
        <taxon>Eukaryota</taxon>
        <taxon>Viridiplantae</taxon>
        <taxon>Streptophyta</taxon>
        <taxon>Embryophyta</taxon>
        <taxon>Tracheophyta</taxon>
        <taxon>Spermatophyta</taxon>
        <taxon>Magnoliopsida</taxon>
        <taxon>eudicotyledons</taxon>
        <taxon>Gunneridae</taxon>
        <taxon>Pentapetalae</taxon>
        <taxon>rosids</taxon>
        <taxon>malvids</taxon>
        <taxon>Malvales</taxon>
        <taxon>Malvaceae</taxon>
        <taxon>Malvoideae</taxon>
        <taxon>Gossypium</taxon>
    </lineage>
</organism>
<evidence type="ECO:0000256" key="2">
    <source>
        <dbReference type="ARBA" id="ARBA00022695"/>
    </source>
</evidence>
<keyword evidence="2" id="KW-0548">Nucleotidyltransferase</keyword>
<dbReference type="PANTHER" id="PTHR34072:SF57">
    <property type="entry name" value="RNA-DIRECTED DNA POLYMERASE"/>
    <property type="match status" value="1"/>
</dbReference>
<keyword evidence="3" id="KW-0540">Nuclease</keyword>
<evidence type="ECO:0000256" key="6">
    <source>
        <dbReference type="ARBA" id="ARBA00022918"/>
    </source>
</evidence>
<proteinExistence type="predicted"/>
<dbReference type="GO" id="GO:0003964">
    <property type="term" value="F:RNA-directed DNA polymerase activity"/>
    <property type="evidence" value="ECO:0007669"/>
    <property type="project" value="UniProtKB-KW"/>
</dbReference>
<evidence type="ECO:0000256" key="1">
    <source>
        <dbReference type="ARBA" id="ARBA00022679"/>
    </source>
</evidence>
<evidence type="ECO:0000256" key="5">
    <source>
        <dbReference type="ARBA" id="ARBA00022801"/>
    </source>
</evidence>
<feature type="domain" description="Reverse transcriptase RNase H-like" evidence="7">
    <location>
        <begin position="2"/>
        <end position="81"/>
    </location>
</feature>
<dbReference type="PANTHER" id="PTHR34072">
    <property type="entry name" value="ENZYMATIC POLYPROTEIN-RELATED"/>
    <property type="match status" value="1"/>
</dbReference>
<keyword evidence="1" id="KW-0808">Transferase</keyword>
<keyword evidence="5" id="KW-0378">Hydrolase</keyword>
<dbReference type="InterPro" id="IPR043502">
    <property type="entry name" value="DNA/RNA_pol_sf"/>
</dbReference>
<keyword evidence="9" id="KW-1185">Reference proteome</keyword>
<dbReference type="SUPFAM" id="SSF56672">
    <property type="entry name" value="DNA/RNA polymerases"/>
    <property type="match status" value="1"/>
</dbReference>
<keyword evidence="4" id="KW-0255">Endonuclease</keyword>
<dbReference type="EMBL" id="SMMG02000002">
    <property type="protein sequence ID" value="KAA3483142.1"/>
    <property type="molecule type" value="Genomic_DNA"/>
</dbReference>
<dbReference type="InterPro" id="IPR041373">
    <property type="entry name" value="RT_RNaseH"/>
</dbReference>
<dbReference type="GO" id="GO:0016787">
    <property type="term" value="F:hydrolase activity"/>
    <property type="evidence" value="ECO:0007669"/>
    <property type="project" value="UniProtKB-KW"/>
</dbReference>
<dbReference type="Proteomes" id="UP000325315">
    <property type="component" value="Unassembled WGS sequence"/>
</dbReference>
<accession>A0A5B6WQP7</accession>
<protein>
    <submittedName>
        <fullName evidence="8">Retrovirus-related Pol polyprotein from transposon 17.6</fullName>
    </submittedName>
</protein>
<evidence type="ECO:0000259" key="7">
    <source>
        <dbReference type="Pfam" id="PF17917"/>
    </source>
</evidence>
<gene>
    <name evidence="8" type="ORF">EPI10_005337</name>
</gene>
<sequence>MCDASDYAIGAVLGQKREKIFFCSIHYTKMLAIMLTCDKFRPYFMANRVCVYIYHSALKYVMKKNETKARQMRWVLLLQDFDLWIIDRKGTNNQIANHLSRWKNGT</sequence>
<dbReference type="OrthoDB" id="1436294at2759"/>
<dbReference type="CDD" id="cd09274">
    <property type="entry name" value="RNase_HI_RT_Ty3"/>
    <property type="match status" value="1"/>
</dbReference>
<dbReference type="Pfam" id="PF17917">
    <property type="entry name" value="RT_RNaseH"/>
    <property type="match status" value="1"/>
</dbReference>
<evidence type="ECO:0000256" key="3">
    <source>
        <dbReference type="ARBA" id="ARBA00022722"/>
    </source>
</evidence>
<evidence type="ECO:0000313" key="8">
    <source>
        <dbReference type="EMBL" id="KAA3483142.1"/>
    </source>
</evidence>
<dbReference type="AlphaFoldDB" id="A0A5B6WQP7"/>
<evidence type="ECO:0000313" key="9">
    <source>
        <dbReference type="Proteomes" id="UP000325315"/>
    </source>
</evidence>
<comment type="caution">
    <text evidence="8">The sequence shown here is derived from an EMBL/GenBank/DDBJ whole genome shotgun (WGS) entry which is preliminary data.</text>
</comment>